<evidence type="ECO:0000313" key="2">
    <source>
        <dbReference type="EMBL" id="MBO8442357.1"/>
    </source>
</evidence>
<comment type="caution">
    <text evidence="2">The sequence shown here is derived from an EMBL/GenBank/DDBJ whole genome shotgun (WGS) entry which is preliminary data.</text>
</comment>
<reference evidence="2" key="2">
    <citation type="journal article" date="2021" name="PeerJ">
        <title>Extensive microbial diversity within the chicken gut microbiome revealed by metagenomics and culture.</title>
        <authorList>
            <person name="Gilroy R."/>
            <person name="Ravi A."/>
            <person name="Getino M."/>
            <person name="Pursley I."/>
            <person name="Horton D.L."/>
            <person name="Alikhan N.F."/>
            <person name="Baker D."/>
            <person name="Gharbi K."/>
            <person name="Hall N."/>
            <person name="Watson M."/>
            <person name="Adriaenssens E.M."/>
            <person name="Foster-Nyarko E."/>
            <person name="Jarju S."/>
            <person name="Secka A."/>
            <person name="Antonio M."/>
            <person name="Oren A."/>
            <person name="Chaudhuri R.R."/>
            <person name="La Ragione R."/>
            <person name="Hildebrand F."/>
            <person name="Pallen M.J."/>
        </authorList>
    </citation>
    <scope>NUCLEOTIDE SEQUENCE</scope>
    <source>
        <strain evidence="2">11167</strain>
    </source>
</reference>
<gene>
    <name evidence="2" type="ORF">IAC42_01150</name>
</gene>
<accession>A0A9D9E827</accession>
<organism evidence="2 3">
    <name type="scientific">Candidatus Aphodenecus pullistercoris</name>
    <dbReference type="NCBI Taxonomy" id="2840669"/>
    <lineage>
        <taxon>Bacteria</taxon>
        <taxon>Pseudomonadati</taxon>
        <taxon>Spirochaetota</taxon>
        <taxon>Spirochaetia</taxon>
        <taxon>Spirochaetales</taxon>
        <taxon>Candidatus Aphodenecus</taxon>
    </lineage>
</organism>
<dbReference type="PANTHER" id="PTHR34825:SF1">
    <property type="entry name" value="AAA-ATPASE-LIKE DOMAIN-CONTAINING PROTEIN"/>
    <property type="match status" value="1"/>
</dbReference>
<dbReference type="AlphaFoldDB" id="A0A9D9E827"/>
<reference evidence="2" key="1">
    <citation type="submission" date="2020-10" db="EMBL/GenBank/DDBJ databases">
        <authorList>
            <person name="Gilroy R."/>
        </authorList>
    </citation>
    <scope>NUCLEOTIDE SEQUENCE</scope>
    <source>
        <strain evidence="2">11167</strain>
    </source>
</reference>
<proteinExistence type="predicted"/>
<dbReference type="InterPro" id="IPR012547">
    <property type="entry name" value="PDDEXK_9"/>
</dbReference>
<evidence type="ECO:0000313" key="3">
    <source>
        <dbReference type="Proteomes" id="UP000823633"/>
    </source>
</evidence>
<protein>
    <submittedName>
        <fullName evidence="2">AAA family ATPase</fullName>
    </submittedName>
</protein>
<sequence length="548" mass="62566">MDRLLLPLGQADFRTIRENGSYYVDKTGHIGQIIRDSASSILFTRPRRFGKTTFQSTLRAFFDIREDNKDIFTGLAIMDDKEAMDEWMNKWPVIHLTFKDIDGPSFSSAMGWMNTQIRDLYKSYSFLDDGKLGGDGAMFRRILDKNASTDDICHSLRLLVELLYDHYGKKVIILLDEYDVPLAKAEGNGYYSEMLSVMRSMLLSVLKDCPYTHKGILTGCLRVSKESLFTGLNNLVVYSVTGSEYASAFGFTEEEVMKLLCDASLEDKAAVVRQWYDGYSIGGIGIYTPRDVILFVNSLQTDRDARPQNYWGNSSSNDVIKRLIDMTDAEVGDDYSTLINGGVIRRKINETLTYSNLYSSPENIWSLFLMTGYLTLADRYDANEENALRLPNEEIRRLFTSSVDEWFSEKVAKSGRKELFDALWSADATALTEIISQYLFETISYYDYREDYYHAFLAGLLSGAGYIVRSNRETGTGRADIMLFDKKNRRAAIFEIKRSLSRQAMDKDAKMAIQQMDSRKYGKDLEGFRTVLFYGAAFFEKDVTVKAK</sequence>
<dbReference type="EMBL" id="JADIMU010000009">
    <property type="protein sequence ID" value="MBO8442357.1"/>
    <property type="molecule type" value="Genomic_DNA"/>
</dbReference>
<feature type="domain" description="AAA-ATPase-like" evidence="1">
    <location>
        <begin position="7"/>
        <end position="229"/>
    </location>
</feature>
<dbReference type="Proteomes" id="UP000823633">
    <property type="component" value="Unassembled WGS sequence"/>
</dbReference>
<dbReference type="Pfam" id="PF08011">
    <property type="entry name" value="PDDEXK_9"/>
    <property type="match status" value="1"/>
</dbReference>
<evidence type="ECO:0000259" key="1">
    <source>
        <dbReference type="Pfam" id="PF09820"/>
    </source>
</evidence>
<name>A0A9D9E827_9SPIR</name>
<dbReference type="Pfam" id="PF09820">
    <property type="entry name" value="AAA-ATPase_like"/>
    <property type="match status" value="1"/>
</dbReference>
<dbReference type="InterPro" id="IPR018631">
    <property type="entry name" value="AAA-ATPase-like_dom"/>
</dbReference>
<dbReference type="PANTHER" id="PTHR34825">
    <property type="entry name" value="CONSERVED PROTEIN, WITH A WEAK D-GALACTARATE DEHYDRATASE/ALTRONATE HYDROLASE DOMAIN"/>
    <property type="match status" value="1"/>
</dbReference>